<proteinExistence type="predicted"/>
<accession>F6HXU0</accession>
<evidence type="ECO:0000313" key="2">
    <source>
        <dbReference type="Proteomes" id="UP000009183"/>
    </source>
</evidence>
<sequence length="131" mass="14791">MHSTTISDLHTTLPSLHQSLRFPSFPENPPIKQHRESPDSMLRLINSMLNTEEKRVKMSDAMLSAYDRELYQSKPLRQWGGGPLILLDVESLGRNCGTSCTVDGMHYDGTVYEAVVHVMLNGLLIESHQKL</sequence>
<dbReference type="InParanoid" id="F6HXU0"/>
<protein>
    <submittedName>
        <fullName evidence="1">Uncharacterized protein</fullName>
    </submittedName>
</protein>
<dbReference type="AlphaFoldDB" id="F6HXU0"/>
<organism evidence="1 2">
    <name type="scientific">Vitis vinifera</name>
    <name type="common">Grape</name>
    <dbReference type="NCBI Taxonomy" id="29760"/>
    <lineage>
        <taxon>Eukaryota</taxon>
        <taxon>Viridiplantae</taxon>
        <taxon>Streptophyta</taxon>
        <taxon>Embryophyta</taxon>
        <taxon>Tracheophyta</taxon>
        <taxon>Spermatophyta</taxon>
        <taxon>Magnoliopsida</taxon>
        <taxon>eudicotyledons</taxon>
        <taxon>Gunneridae</taxon>
        <taxon>Pentapetalae</taxon>
        <taxon>rosids</taxon>
        <taxon>Vitales</taxon>
        <taxon>Vitaceae</taxon>
        <taxon>Viteae</taxon>
        <taxon>Vitis</taxon>
    </lineage>
</organism>
<reference evidence="2" key="1">
    <citation type="journal article" date="2007" name="Nature">
        <title>The grapevine genome sequence suggests ancestral hexaploidization in major angiosperm phyla.</title>
        <authorList>
            <consortium name="The French-Italian Public Consortium for Grapevine Genome Characterization."/>
            <person name="Jaillon O."/>
            <person name="Aury J.-M."/>
            <person name="Noel B."/>
            <person name="Policriti A."/>
            <person name="Clepet C."/>
            <person name="Casagrande A."/>
            <person name="Choisne N."/>
            <person name="Aubourg S."/>
            <person name="Vitulo N."/>
            <person name="Jubin C."/>
            <person name="Vezzi A."/>
            <person name="Legeai F."/>
            <person name="Hugueney P."/>
            <person name="Dasilva C."/>
            <person name="Horner D."/>
            <person name="Mica E."/>
            <person name="Jublot D."/>
            <person name="Poulain J."/>
            <person name="Bruyere C."/>
            <person name="Billault A."/>
            <person name="Segurens B."/>
            <person name="Gouyvenoux M."/>
            <person name="Ugarte E."/>
            <person name="Cattonaro F."/>
            <person name="Anthouard V."/>
            <person name="Vico V."/>
            <person name="Del Fabbro C."/>
            <person name="Alaux M."/>
            <person name="Di Gaspero G."/>
            <person name="Dumas V."/>
            <person name="Felice N."/>
            <person name="Paillard S."/>
            <person name="Juman I."/>
            <person name="Moroldo M."/>
            <person name="Scalabrin S."/>
            <person name="Canaguier A."/>
            <person name="Le Clainche I."/>
            <person name="Malacrida G."/>
            <person name="Durand E."/>
            <person name="Pesole G."/>
            <person name="Laucou V."/>
            <person name="Chatelet P."/>
            <person name="Merdinoglu D."/>
            <person name="Delledonne M."/>
            <person name="Pezzotti M."/>
            <person name="Lecharny A."/>
            <person name="Scarpelli C."/>
            <person name="Artiguenave F."/>
            <person name="Pe M.E."/>
            <person name="Valle G."/>
            <person name="Morgante M."/>
            <person name="Caboche M."/>
            <person name="Adam-Blondon A.-F."/>
            <person name="Weissenbach J."/>
            <person name="Quetier F."/>
            <person name="Wincker P."/>
        </authorList>
    </citation>
    <scope>NUCLEOTIDE SEQUENCE [LARGE SCALE GENOMIC DNA]</scope>
    <source>
        <strain evidence="2">cv. Pinot noir / PN40024</strain>
    </source>
</reference>
<dbReference type="eggNOG" id="ENOG502QSS7">
    <property type="taxonomic scope" value="Eukaryota"/>
</dbReference>
<dbReference type="HOGENOM" id="CLU_1952110_0_0_1"/>
<dbReference type="EMBL" id="FN596494">
    <property type="protein sequence ID" value="CCB59721.1"/>
    <property type="molecule type" value="Genomic_DNA"/>
</dbReference>
<keyword evidence="2" id="KW-1185">Reference proteome</keyword>
<gene>
    <name evidence="1" type="ordered locus">VIT_09s0002g09230</name>
</gene>
<dbReference type="PaxDb" id="29760-VIT_09s0002g09230.t01"/>
<name>F6HXU0_VITVI</name>
<dbReference type="Proteomes" id="UP000009183">
    <property type="component" value="Chromosome 9"/>
</dbReference>
<evidence type="ECO:0000313" key="1">
    <source>
        <dbReference type="EMBL" id="CCB59721.1"/>
    </source>
</evidence>